<dbReference type="InterPro" id="IPR034733">
    <property type="entry name" value="AcCoA_carboxyl_beta"/>
</dbReference>
<evidence type="ECO:0000259" key="3">
    <source>
        <dbReference type="PROSITE" id="PS50989"/>
    </source>
</evidence>
<reference evidence="4 5" key="1">
    <citation type="submission" date="2023-07" db="EMBL/GenBank/DDBJ databases">
        <title>Genomic Encyclopedia of Type Strains, Phase IV (KMG-IV): sequencing the most valuable type-strain genomes for metagenomic binning, comparative biology and taxonomic classification.</title>
        <authorList>
            <person name="Goeker M."/>
        </authorList>
    </citation>
    <scope>NUCLEOTIDE SEQUENCE [LARGE SCALE GENOMIC DNA]</scope>
    <source>
        <strain evidence="4 5">NIO-1023</strain>
    </source>
</reference>
<comment type="caution">
    <text evidence="4">The sequence shown here is derived from an EMBL/GenBank/DDBJ whole genome shotgun (WGS) entry which is preliminary data.</text>
</comment>
<organism evidence="4 5">
    <name type="scientific">Deinococcus enclensis</name>
    <dbReference type="NCBI Taxonomy" id="1049582"/>
    <lineage>
        <taxon>Bacteria</taxon>
        <taxon>Thermotogati</taxon>
        <taxon>Deinococcota</taxon>
        <taxon>Deinococci</taxon>
        <taxon>Deinococcales</taxon>
        <taxon>Deinococcaceae</taxon>
        <taxon>Deinococcus</taxon>
    </lineage>
</organism>
<dbReference type="PANTHER" id="PTHR22855">
    <property type="entry name" value="ACETYL, PROPIONYL, PYRUVATE, AND GLUTACONYL CARBOXYLASE-RELATED"/>
    <property type="match status" value="1"/>
</dbReference>
<dbReference type="PANTHER" id="PTHR22855:SF13">
    <property type="entry name" value="METHYLCROTONOYL-COA CARBOXYLASE BETA CHAIN, MITOCHONDRIAL"/>
    <property type="match status" value="1"/>
</dbReference>
<name>A0ABT9MCL9_9DEIO</name>
<dbReference type="EMBL" id="JAURUR010000004">
    <property type="protein sequence ID" value="MDP9764333.1"/>
    <property type="molecule type" value="Genomic_DNA"/>
</dbReference>
<feature type="domain" description="CoA carboxyltransferase C-terminal" evidence="3">
    <location>
        <begin position="285"/>
        <end position="543"/>
    </location>
</feature>
<keyword evidence="5" id="KW-1185">Reference proteome</keyword>
<dbReference type="InterPro" id="IPR011762">
    <property type="entry name" value="COA_CT_N"/>
</dbReference>
<accession>A0ABT9MCL9</accession>
<evidence type="ECO:0000313" key="5">
    <source>
        <dbReference type="Proteomes" id="UP001232163"/>
    </source>
</evidence>
<dbReference type="InterPro" id="IPR011763">
    <property type="entry name" value="COA_CT_C"/>
</dbReference>
<dbReference type="InterPro" id="IPR045190">
    <property type="entry name" value="MCCB/AccD1-like"/>
</dbReference>
<feature type="domain" description="CoA carboxyltransferase N-terminal" evidence="2">
    <location>
        <begin position="21"/>
        <end position="279"/>
    </location>
</feature>
<dbReference type="Gene3D" id="3.90.226.10">
    <property type="entry name" value="2-enoyl-CoA Hydratase, Chain A, domain 1"/>
    <property type="match status" value="2"/>
</dbReference>
<feature type="region of interest" description="Disordered" evidence="1">
    <location>
        <begin position="1"/>
        <end position="53"/>
    </location>
</feature>
<dbReference type="PROSITE" id="PS50980">
    <property type="entry name" value="COA_CT_NTER"/>
    <property type="match status" value="1"/>
</dbReference>
<gene>
    <name evidence="4" type="ORF">QO006_001758</name>
</gene>
<dbReference type="RefSeq" id="WP_307465814.1">
    <property type="nucleotide sequence ID" value="NZ_JAURUR010000004.1"/>
</dbReference>
<evidence type="ECO:0000259" key="2">
    <source>
        <dbReference type="PROSITE" id="PS50980"/>
    </source>
</evidence>
<protein>
    <submittedName>
        <fullName evidence="4">Acetyl-CoA carboxylase carboxyltransferase component</fullName>
    </submittedName>
</protein>
<feature type="compositionally biased region" description="Low complexity" evidence="1">
    <location>
        <begin position="1"/>
        <end position="24"/>
    </location>
</feature>
<dbReference type="InterPro" id="IPR029045">
    <property type="entry name" value="ClpP/crotonase-like_dom_sf"/>
</dbReference>
<dbReference type="Proteomes" id="UP001232163">
    <property type="component" value="Unassembled WGS sequence"/>
</dbReference>
<evidence type="ECO:0000256" key="1">
    <source>
        <dbReference type="SAM" id="MobiDB-lite"/>
    </source>
</evidence>
<sequence>MTQGDASAKAPPTPASGSAPTWAAELARLRADQQTVRAGGGPKAQQRQHEKNRLTARERIRQLIDDQTPFDELMTFAGYGMYEDVGGCPSGGTVTGIGTIQGRPWMIIANDATVKAGAFFPITAKKVIRAQTIALENHLPVVYLVDSAGVYLPMQDEIFPDQDDFGRVFYLNARMSARGIPQIAAIMGNCVAGGAYLPVMCDTLIMTEGSGLYLAGPALVKAAIGQVVDSEDLGGADMHSSIAGTVDYKEPTDEAALARVRALADLYAQGDLAPFARRRREALPAPERDLTELVGFDGSRTYDVRDLIKALVDGGEFHEFKPEYGETLVCGFARAGGYPVAFVANQRTVIKKKMKAGGVPGLTTRIEVGGVIYGDSADKAARFILDANQAGVPLVFLSDVTGFMVGRDSEQEGIIRRGAKLVNAVSNTVVPKITIITGGSFGAGNYAMNGKAYAPRFLFAWPSAKYAVMSGNAAAKTLMDIQLAALKRAGHQPDDEEIQRLYDEVKAKYDTELDPRYAAARLWVDEIIEPSTTRERLIRALDACAQNPHQEEFRVGVFQV</sequence>
<dbReference type="SUPFAM" id="SSF52096">
    <property type="entry name" value="ClpP/crotonase"/>
    <property type="match status" value="2"/>
</dbReference>
<dbReference type="Pfam" id="PF01039">
    <property type="entry name" value="Carboxyl_trans"/>
    <property type="match status" value="1"/>
</dbReference>
<proteinExistence type="predicted"/>
<evidence type="ECO:0000313" key="4">
    <source>
        <dbReference type="EMBL" id="MDP9764333.1"/>
    </source>
</evidence>
<dbReference type="PROSITE" id="PS50989">
    <property type="entry name" value="COA_CT_CTER"/>
    <property type="match status" value="1"/>
</dbReference>